<gene>
    <name evidence="1" type="ORF">S03H2_18897</name>
</gene>
<reference evidence="1" key="1">
    <citation type="journal article" date="2014" name="Front. Microbiol.">
        <title>High frequency of phylogenetically diverse reductive dehalogenase-homologous genes in deep subseafloor sedimentary metagenomes.</title>
        <authorList>
            <person name="Kawai M."/>
            <person name="Futagami T."/>
            <person name="Toyoda A."/>
            <person name="Takaki Y."/>
            <person name="Nishi S."/>
            <person name="Hori S."/>
            <person name="Arai W."/>
            <person name="Tsubouchi T."/>
            <person name="Morono Y."/>
            <person name="Uchiyama I."/>
            <person name="Ito T."/>
            <person name="Fujiyama A."/>
            <person name="Inagaki F."/>
            <person name="Takami H."/>
        </authorList>
    </citation>
    <scope>NUCLEOTIDE SEQUENCE</scope>
    <source>
        <strain evidence="1">Expedition CK06-06</strain>
    </source>
</reference>
<feature type="non-terminal residue" evidence="1">
    <location>
        <position position="321"/>
    </location>
</feature>
<comment type="caution">
    <text evidence="1">The sequence shown here is derived from an EMBL/GenBank/DDBJ whole genome shotgun (WGS) entry which is preliminary data.</text>
</comment>
<dbReference type="AlphaFoldDB" id="X1GBD3"/>
<sequence>TKLDTGTSEFWELVDIIPGSVPADYEAFTETVLGRTRIQTPYGWTKIGANNASYTHFDTDRASFYFYKPVHLAFGAYIPTRYGGYTGAPSSTIFAISPSYPTYGLFYSSGSPDRIQLKWNGAIKRQWNFETGSVEILPVKSGPSLQPRVYRDVACYSEMGPDLTGWMKVVLPQTWTNTMIQFKVEGYDYSTRGAWGIVVSGYNYLASATWINPRVDVLYGIPPFVRVRFGVESSGKCSIMLGEGPDTVWQYPNLIIFEVIAGYSQVEDWDDGWVISRTTSLAGFTTKKSVSFSTGMSDLNKSWMPCAFEGEETTATINYKW</sequence>
<feature type="non-terminal residue" evidence="1">
    <location>
        <position position="1"/>
    </location>
</feature>
<organism evidence="1">
    <name type="scientific">marine sediment metagenome</name>
    <dbReference type="NCBI Taxonomy" id="412755"/>
    <lineage>
        <taxon>unclassified sequences</taxon>
        <taxon>metagenomes</taxon>
        <taxon>ecological metagenomes</taxon>
    </lineage>
</organism>
<accession>X1GBD3</accession>
<name>X1GBD3_9ZZZZ</name>
<evidence type="ECO:0000313" key="1">
    <source>
        <dbReference type="EMBL" id="GAH42125.1"/>
    </source>
</evidence>
<proteinExistence type="predicted"/>
<protein>
    <submittedName>
        <fullName evidence="1">Uncharacterized protein</fullName>
    </submittedName>
</protein>
<dbReference type="EMBL" id="BARU01009826">
    <property type="protein sequence ID" value="GAH42125.1"/>
    <property type="molecule type" value="Genomic_DNA"/>
</dbReference>